<accession>A0ABR7X4C4</accession>
<evidence type="ECO:0008006" key="3">
    <source>
        <dbReference type="Google" id="ProtNLM"/>
    </source>
</evidence>
<reference evidence="1 2" key="1">
    <citation type="submission" date="2020-09" db="EMBL/GenBank/DDBJ databases">
        <title>Novel species of Mucilaginibacter isolated from a glacier on the Tibetan Plateau.</title>
        <authorList>
            <person name="Liu Q."/>
            <person name="Xin Y.-H."/>
        </authorList>
    </citation>
    <scope>NUCLEOTIDE SEQUENCE [LARGE SCALE GENOMIC DNA]</scope>
    <source>
        <strain evidence="1 2">CGMCC 1.13878</strain>
    </source>
</reference>
<organism evidence="1 2">
    <name type="scientific">Mucilaginibacter rigui</name>
    <dbReference type="NCBI Taxonomy" id="534635"/>
    <lineage>
        <taxon>Bacteria</taxon>
        <taxon>Pseudomonadati</taxon>
        <taxon>Bacteroidota</taxon>
        <taxon>Sphingobacteriia</taxon>
        <taxon>Sphingobacteriales</taxon>
        <taxon>Sphingobacteriaceae</taxon>
        <taxon>Mucilaginibacter</taxon>
    </lineage>
</organism>
<dbReference type="PROSITE" id="PS51257">
    <property type="entry name" value="PROKAR_LIPOPROTEIN"/>
    <property type="match status" value="1"/>
</dbReference>
<dbReference type="RefSeq" id="WP_191175314.1">
    <property type="nucleotide sequence ID" value="NZ_JACWMW010000002.1"/>
</dbReference>
<evidence type="ECO:0000313" key="2">
    <source>
        <dbReference type="Proteomes" id="UP000618754"/>
    </source>
</evidence>
<keyword evidence="2" id="KW-1185">Reference proteome</keyword>
<evidence type="ECO:0000313" key="1">
    <source>
        <dbReference type="EMBL" id="MBD1385437.1"/>
    </source>
</evidence>
<protein>
    <recommendedName>
        <fullName evidence="3">DUF4249 family protein</fullName>
    </recommendedName>
</protein>
<dbReference type="Proteomes" id="UP000618754">
    <property type="component" value="Unassembled WGS sequence"/>
</dbReference>
<proteinExistence type="predicted"/>
<dbReference type="EMBL" id="JACWMW010000002">
    <property type="protein sequence ID" value="MBD1385437.1"/>
    <property type="molecule type" value="Genomic_DNA"/>
</dbReference>
<name>A0ABR7X4C4_9SPHI</name>
<sequence>MKYYYLIAAVLFITACNQPPKVELNIKTSGIASGTVIINQNNQELLSKI</sequence>
<gene>
    <name evidence="1" type="ORF">IDJ75_09130</name>
</gene>
<comment type="caution">
    <text evidence="1">The sequence shown here is derived from an EMBL/GenBank/DDBJ whole genome shotgun (WGS) entry which is preliminary data.</text>
</comment>